<dbReference type="InterPro" id="IPR012338">
    <property type="entry name" value="Beta-lactam/transpept-like"/>
</dbReference>
<evidence type="ECO:0000313" key="2">
    <source>
        <dbReference type="EMBL" id="KYQ90263.1"/>
    </source>
</evidence>
<name>A0A151Z8G5_TIELA</name>
<dbReference type="OrthoDB" id="5946976at2759"/>
<dbReference type="PANTHER" id="PTHR46520:SF1">
    <property type="entry name" value="SERINE BETA-LACTAMASE-LIKE PROTEIN LACTB, MITOCHONDRIAL"/>
    <property type="match status" value="1"/>
</dbReference>
<dbReference type="Pfam" id="PF00144">
    <property type="entry name" value="Beta-lactamase"/>
    <property type="match status" value="1"/>
</dbReference>
<accession>A0A151Z8G5</accession>
<dbReference type="OMA" id="CCRQQRH"/>
<dbReference type="PANTHER" id="PTHR46520">
    <property type="entry name" value="SERINE BETA-LACTAMASE-LIKE PROTEIN LACTB, MITOCHONDRIAL"/>
    <property type="match status" value="1"/>
</dbReference>
<keyword evidence="3" id="KW-1185">Reference proteome</keyword>
<dbReference type="GO" id="GO:0006508">
    <property type="term" value="P:proteolysis"/>
    <property type="evidence" value="ECO:0007669"/>
    <property type="project" value="TreeGrafter"/>
</dbReference>
<feature type="domain" description="Beta-lactamase-related" evidence="1">
    <location>
        <begin position="80"/>
        <end position="396"/>
    </location>
</feature>
<sequence length="413" mass="45639">MLLSKGLTLLGFGVGLGVGIGYSTTSKISLERNLDKTLETNNVVKSDDTSRIETLNNNRNRNVIKTLNREIISWKEANCIPGISVCVMVGGKVVFNKGYGYSDIENAIPMSADTKFRIASISKTLTSSGVGVLLDQGKLSLDDSIYKHVPEFPRHPKYPDMDITIRQIASHLGGIRHYKKGKESEHFSTVQYKSSKVKSLEKYPTPLDIFISDPWHEHQPGLKYNYSTFSFTLLGTVLENVTGMDYASFMKSNIFDPIGMKNTVVDEHDTVIPGRTRQYNLVGNSNSTVPFQLKNCELANVSYKHAGGGFLSTSRDICKFGSAIMSGAILQPSTVAQLFTEQTNSSGELVKYGIGWQLKKRFVYHTGNAVGGSTVLVMIPDQSIVVCVLTNQQNTRQIDEFGFKLASIFDKTQ</sequence>
<dbReference type="SUPFAM" id="SSF56601">
    <property type="entry name" value="beta-lactamase/transpeptidase-like"/>
    <property type="match status" value="1"/>
</dbReference>
<evidence type="ECO:0000259" key="1">
    <source>
        <dbReference type="Pfam" id="PF00144"/>
    </source>
</evidence>
<dbReference type="Proteomes" id="UP000076078">
    <property type="component" value="Unassembled WGS sequence"/>
</dbReference>
<gene>
    <name evidence="2" type="ORF">DLAC_11747</name>
</gene>
<dbReference type="GO" id="GO:0019216">
    <property type="term" value="P:regulation of lipid metabolic process"/>
    <property type="evidence" value="ECO:0007669"/>
    <property type="project" value="TreeGrafter"/>
</dbReference>
<comment type="caution">
    <text evidence="2">The sequence shown here is derived from an EMBL/GenBank/DDBJ whole genome shotgun (WGS) entry which is preliminary data.</text>
</comment>
<dbReference type="FunCoup" id="A0A151Z8G5">
    <property type="interactions" value="45"/>
</dbReference>
<dbReference type="AlphaFoldDB" id="A0A151Z8G5"/>
<reference evidence="2 3" key="1">
    <citation type="submission" date="2015-12" db="EMBL/GenBank/DDBJ databases">
        <title>Dictyostelia acquired genes for synthesis and detection of signals that induce cell-type specialization by lateral gene transfer from prokaryotes.</title>
        <authorList>
            <person name="Gloeckner G."/>
            <person name="Schaap P."/>
        </authorList>
    </citation>
    <scope>NUCLEOTIDE SEQUENCE [LARGE SCALE GENOMIC DNA]</scope>
    <source>
        <strain evidence="2 3">TK</strain>
    </source>
</reference>
<dbReference type="STRING" id="361077.A0A151Z8G5"/>
<evidence type="ECO:0000313" key="3">
    <source>
        <dbReference type="Proteomes" id="UP000076078"/>
    </source>
</evidence>
<dbReference type="EMBL" id="LODT01000037">
    <property type="protein sequence ID" value="KYQ90263.1"/>
    <property type="molecule type" value="Genomic_DNA"/>
</dbReference>
<proteinExistence type="predicted"/>
<dbReference type="Gene3D" id="3.40.710.10">
    <property type="entry name" value="DD-peptidase/beta-lactamase superfamily"/>
    <property type="match status" value="1"/>
</dbReference>
<dbReference type="InterPro" id="IPR001466">
    <property type="entry name" value="Beta-lactam-related"/>
</dbReference>
<dbReference type="InParanoid" id="A0A151Z8G5"/>
<dbReference type="GO" id="GO:0008233">
    <property type="term" value="F:peptidase activity"/>
    <property type="evidence" value="ECO:0007669"/>
    <property type="project" value="TreeGrafter"/>
</dbReference>
<dbReference type="GO" id="GO:0005739">
    <property type="term" value="C:mitochondrion"/>
    <property type="evidence" value="ECO:0007669"/>
    <property type="project" value="TreeGrafter"/>
</dbReference>
<organism evidence="2 3">
    <name type="scientific">Tieghemostelium lacteum</name>
    <name type="common">Slime mold</name>
    <name type="synonym">Dictyostelium lacteum</name>
    <dbReference type="NCBI Taxonomy" id="361077"/>
    <lineage>
        <taxon>Eukaryota</taxon>
        <taxon>Amoebozoa</taxon>
        <taxon>Evosea</taxon>
        <taxon>Eumycetozoa</taxon>
        <taxon>Dictyostelia</taxon>
        <taxon>Dictyosteliales</taxon>
        <taxon>Raperosteliaceae</taxon>
        <taxon>Tieghemostelium</taxon>
    </lineage>
</organism>
<protein>
    <recommendedName>
        <fullName evidence="1">Beta-lactamase-related domain-containing protein</fullName>
    </recommendedName>
</protein>
<dbReference type="InterPro" id="IPR052794">
    <property type="entry name" value="Mito_Ser_Protease_LACTB"/>
</dbReference>